<evidence type="ECO:0000313" key="1">
    <source>
        <dbReference type="EMBL" id="GAC59489.1"/>
    </source>
</evidence>
<proteinExistence type="predicted"/>
<protein>
    <recommendedName>
        <fullName evidence="3">Phage head-tail adaptor</fullName>
    </recommendedName>
</protein>
<comment type="caution">
    <text evidence="1">The sequence shown here is derived from an EMBL/GenBank/DDBJ whole genome shotgun (WGS) entry which is preliminary data.</text>
</comment>
<dbReference type="Proteomes" id="UP000035083">
    <property type="component" value="Unassembled WGS sequence"/>
</dbReference>
<sequence>MIYRDRVKVAYRIDTGEEDAHGNPIETIVEKNVLANVWPLGTEQKLDGDRQYVRTRYQMILAPTVDIPAYIGDALTITWRDYVTLYVDGSVERHYMGSKLHHYELITKAIVG</sequence>
<dbReference type="EMBL" id="BANU01000002">
    <property type="protein sequence ID" value="GAC59489.1"/>
    <property type="molecule type" value="Genomic_DNA"/>
</dbReference>
<evidence type="ECO:0008006" key="3">
    <source>
        <dbReference type="Google" id="ProtNLM"/>
    </source>
</evidence>
<evidence type="ECO:0000313" key="2">
    <source>
        <dbReference type="Proteomes" id="UP000035083"/>
    </source>
</evidence>
<keyword evidence="2" id="KW-1185">Reference proteome</keyword>
<organism evidence="1 2">
    <name type="scientific">Gordonia sihwensis NBRC 108236</name>
    <dbReference type="NCBI Taxonomy" id="1223544"/>
    <lineage>
        <taxon>Bacteria</taxon>
        <taxon>Bacillati</taxon>
        <taxon>Actinomycetota</taxon>
        <taxon>Actinomycetes</taxon>
        <taxon>Mycobacteriales</taxon>
        <taxon>Gordoniaceae</taxon>
        <taxon>Gordonia</taxon>
    </lineage>
</organism>
<dbReference type="AlphaFoldDB" id="L7LF42"/>
<gene>
    <name evidence="1" type="ORF">GSI01S_02_01320</name>
</gene>
<reference evidence="1 2" key="1">
    <citation type="submission" date="2012-12" db="EMBL/GenBank/DDBJ databases">
        <title>Whole genome shotgun sequence of Gordonia sihwensis NBRC 108236.</title>
        <authorList>
            <person name="Yoshida I."/>
            <person name="Hosoyama A."/>
            <person name="Tsuchikane K."/>
            <person name="Ando Y."/>
            <person name="Baba S."/>
            <person name="Ohji S."/>
            <person name="Hamada M."/>
            <person name="Tamura T."/>
            <person name="Yamazoe A."/>
            <person name="Yamazaki S."/>
            <person name="Fujita N."/>
        </authorList>
    </citation>
    <scope>NUCLEOTIDE SEQUENCE [LARGE SCALE GENOMIC DNA]</scope>
    <source>
        <strain evidence="1 2">NBRC 108236</strain>
    </source>
</reference>
<dbReference type="RefSeq" id="WP_006894719.1">
    <property type="nucleotide sequence ID" value="NZ_BANU01000002.1"/>
</dbReference>
<accession>L7LF42</accession>
<name>L7LF42_9ACTN</name>